<dbReference type="PANTHER" id="PTHR43792">
    <property type="entry name" value="GNAT FAMILY, PUTATIVE (AFU_ORTHOLOGUE AFUA_3G00765)-RELATED-RELATED"/>
    <property type="match status" value="1"/>
</dbReference>
<dbReference type="InterPro" id="IPR000182">
    <property type="entry name" value="GNAT_dom"/>
</dbReference>
<keyword evidence="3" id="KW-1185">Reference proteome</keyword>
<dbReference type="Gene3D" id="3.40.630.30">
    <property type="match status" value="1"/>
</dbReference>
<dbReference type="InterPro" id="IPR051531">
    <property type="entry name" value="N-acetyltransferase"/>
</dbReference>
<dbReference type="PANTHER" id="PTHR43792:SF1">
    <property type="entry name" value="N-ACETYLTRANSFERASE DOMAIN-CONTAINING PROTEIN"/>
    <property type="match status" value="1"/>
</dbReference>
<evidence type="ECO:0000313" key="2">
    <source>
        <dbReference type="EMBL" id="MFC4636120.1"/>
    </source>
</evidence>
<dbReference type="SUPFAM" id="SSF55729">
    <property type="entry name" value="Acyl-CoA N-acyltransferases (Nat)"/>
    <property type="match status" value="1"/>
</dbReference>
<evidence type="ECO:0000259" key="1">
    <source>
        <dbReference type="PROSITE" id="PS51186"/>
    </source>
</evidence>
<reference evidence="3" key="1">
    <citation type="journal article" date="2019" name="Int. J. Syst. Evol. Microbiol.">
        <title>The Global Catalogue of Microorganisms (GCM) 10K type strain sequencing project: providing services to taxonomists for standard genome sequencing and annotation.</title>
        <authorList>
            <consortium name="The Broad Institute Genomics Platform"/>
            <consortium name="The Broad Institute Genome Sequencing Center for Infectious Disease"/>
            <person name="Wu L."/>
            <person name="Ma J."/>
        </authorList>
    </citation>
    <scope>NUCLEOTIDE SEQUENCE [LARGE SCALE GENOMIC DNA]</scope>
    <source>
        <strain evidence="3">YJ-61-S</strain>
    </source>
</reference>
<proteinExistence type="predicted"/>
<sequence>MCHHFSELNPIITTRLQLRVPCREDREPLLFMRSDPEVNKYIMRKPPISLEEIDVFISDRLKDRKEGNSIYWVLAPKEASSKCIGAISLWHFSDDRKTAEVGYDLDPTYQGKGYMSEALTAVLEFGFKTLDLATIEAYTHVDNIPSRTLLERHAFMITNKKDASVPTNVVYSLSVI</sequence>
<gene>
    <name evidence="2" type="ORF">ACFO3O_19595</name>
</gene>
<dbReference type="Pfam" id="PF13302">
    <property type="entry name" value="Acetyltransf_3"/>
    <property type="match status" value="1"/>
</dbReference>
<dbReference type="CDD" id="cd04301">
    <property type="entry name" value="NAT_SF"/>
    <property type="match status" value="1"/>
</dbReference>
<comment type="caution">
    <text evidence="2">The sequence shown here is derived from an EMBL/GenBank/DDBJ whole genome shotgun (WGS) entry which is preliminary data.</text>
</comment>
<organism evidence="2 3">
    <name type="scientific">Dokdonia ponticola</name>
    <dbReference type="NCBI Taxonomy" id="2041041"/>
    <lineage>
        <taxon>Bacteria</taxon>
        <taxon>Pseudomonadati</taxon>
        <taxon>Bacteroidota</taxon>
        <taxon>Flavobacteriia</taxon>
        <taxon>Flavobacteriales</taxon>
        <taxon>Flavobacteriaceae</taxon>
        <taxon>Dokdonia</taxon>
    </lineage>
</organism>
<dbReference type="InterPro" id="IPR016181">
    <property type="entry name" value="Acyl_CoA_acyltransferase"/>
</dbReference>
<dbReference type="Proteomes" id="UP001596043">
    <property type="component" value="Unassembled WGS sequence"/>
</dbReference>
<dbReference type="EMBL" id="JBHSFV010000015">
    <property type="protein sequence ID" value="MFC4636120.1"/>
    <property type="molecule type" value="Genomic_DNA"/>
</dbReference>
<name>A0ABV9I1X7_9FLAO</name>
<dbReference type="RefSeq" id="WP_379982005.1">
    <property type="nucleotide sequence ID" value="NZ_JBHSFV010000015.1"/>
</dbReference>
<evidence type="ECO:0000313" key="3">
    <source>
        <dbReference type="Proteomes" id="UP001596043"/>
    </source>
</evidence>
<feature type="domain" description="N-acetyltransferase" evidence="1">
    <location>
        <begin position="16"/>
        <end position="176"/>
    </location>
</feature>
<protein>
    <submittedName>
        <fullName evidence="2">GNAT family N-acetyltransferase</fullName>
    </submittedName>
</protein>
<dbReference type="PROSITE" id="PS51186">
    <property type="entry name" value="GNAT"/>
    <property type="match status" value="1"/>
</dbReference>
<accession>A0ABV9I1X7</accession>